<evidence type="ECO:0000313" key="3">
    <source>
        <dbReference type="Proteomes" id="UP001363010"/>
    </source>
</evidence>
<feature type="transmembrane region" description="Helical" evidence="1">
    <location>
        <begin position="48"/>
        <end position="69"/>
    </location>
</feature>
<sequence length="70" mass="7146">MPSFQITPPVDCVVGDVAALATHMRHCARSRGAMFGVRNALQVGGTVAASRIVTVACLGLGVAFAVFAMA</sequence>
<keyword evidence="1" id="KW-0812">Transmembrane</keyword>
<reference evidence="2 3" key="1">
    <citation type="submission" date="2024-03" db="EMBL/GenBank/DDBJ databases">
        <title>Novel species of the genus Variovorax.</title>
        <authorList>
            <person name="Liu Q."/>
            <person name="Xin Y.-H."/>
        </authorList>
    </citation>
    <scope>NUCLEOTIDE SEQUENCE [LARGE SCALE GENOMIC DNA]</scope>
    <source>
        <strain evidence="2 3">KACC 18501</strain>
    </source>
</reference>
<keyword evidence="1" id="KW-1133">Transmembrane helix</keyword>
<gene>
    <name evidence="2" type="ORF">WKW80_02065</name>
</gene>
<dbReference type="RefSeq" id="WP_340361855.1">
    <property type="nucleotide sequence ID" value="NZ_JBBKZV010000001.1"/>
</dbReference>
<proteinExistence type="predicted"/>
<keyword evidence="1" id="KW-0472">Membrane</keyword>
<keyword evidence="3" id="KW-1185">Reference proteome</keyword>
<name>A0ABU8VU86_9BURK</name>
<protein>
    <submittedName>
        <fullName evidence="2">Uncharacterized protein</fullName>
    </submittedName>
</protein>
<comment type="caution">
    <text evidence="2">The sequence shown here is derived from an EMBL/GenBank/DDBJ whole genome shotgun (WGS) entry which is preliminary data.</text>
</comment>
<evidence type="ECO:0000313" key="2">
    <source>
        <dbReference type="EMBL" id="MEJ8820819.1"/>
    </source>
</evidence>
<organism evidence="2 3">
    <name type="scientific">Variovorax humicola</name>
    <dbReference type="NCBI Taxonomy" id="1769758"/>
    <lineage>
        <taxon>Bacteria</taxon>
        <taxon>Pseudomonadati</taxon>
        <taxon>Pseudomonadota</taxon>
        <taxon>Betaproteobacteria</taxon>
        <taxon>Burkholderiales</taxon>
        <taxon>Comamonadaceae</taxon>
        <taxon>Variovorax</taxon>
    </lineage>
</organism>
<dbReference type="Proteomes" id="UP001363010">
    <property type="component" value="Unassembled WGS sequence"/>
</dbReference>
<evidence type="ECO:0000256" key="1">
    <source>
        <dbReference type="SAM" id="Phobius"/>
    </source>
</evidence>
<dbReference type="EMBL" id="JBBKZV010000001">
    <property type="protein sequence ID" value="MEJ8820819.1"/>
    <property type="molecule type" value="Genomic_DNA"/>
</dbReference>
<accession>A0ABU8VU86</accession>